<keyword evidence="3" id="KW-1185">Reference proteome</keyword>
<dbReference type="STRING" id="1296120.A0A1B9GWI5"/>
<dbReference type="EMBL" id="KI669499">
    <property type="protein sequence ID" value="OCF35400.1"/>
    <property type="molecule type" value="Genomic_DNA"/>
</dbReference>
<dbReference type="GO" id="GO:0140580">
    <property type="term" value="F:mitochondrion autophagosome adaptor activity"/>
    <property type="evidence" value="ECO:0007669"/>
    <property type="project" value="InterPro"/>
</dbReference>
<name>A0A1B9GWI5_9TREE</name>
<feature type="compositionally biased region" description="Polar residues" evidence="1">
    <location>
        <begin position="107"/>
        <end position="117"/>
    </location>
</feature>
<evidence type="ECO:0000313" key="3">
    <source>
        <dbReference type="Proteomes" id="UP000092666"/>
    </source>
</evidence>
<gene>
    <name evidence="2" type="ORF">I316_02950</name>
</gene>
<dbReference type="InterPro" id="IPR013898">
    <property type="entry name" value="Atg43"/>
</dbReference>
<feature type="compositionally biased region" description="Basic and acidic residues" evidence="1">
    <location>
        <begin position="19"/>
        <end position="32"/>
    </location>
</feature>
<dbReference type="PANTHER" id="PTHR38699:SF1">
    <property type="entry name" value="MITOPHAGY RECEPTOR ATG43"/>
    <property type="match status" value="1"/>
</dbReference>
<proteinExistence type="predicted"/>
<evidence type="ECO:0000313" key="2">
    <source>
        <dbReference type="EMBL" id="OCF35400.1"/>
    </source>
</evidence>
<reference evidence="3" key="2">
    <citation type="submission" date="2013-12" db="EMBL/GenBank/DDBJ databases">
        <title>Evolution of pathogenesis and genome organization in the Tremellales.</title>
        <authorList>
            <person name="Cuomo C."/>
            <person name="Litvintseva A."/>
            <person name="Heitman J."/>
            <person name="Chen Y."/>
            <person name="Sun S."/>
            <person name="Springer D."/>
            <person name="Dromer F."/>
            <person name="Young S."/>
            <person name="Zeng Q."/>
            <person name="Chapman S."/>
            <person name="Gujja S."/>
            <person name="Saif S."/>
            <person name="Birren B."/>
        </authorList>
    </citation>
    <scope>NUCLEOTIDE SEQUENCE [LARGE SCALE GENOMIC DNA]</scope>
    <source>
        <strain evidence="3">BCC8398</strain>
    </source>
</reference>
<feature type="region of interest" description="Disordered" evidence="1">
    <location>
        <begin position="99"/>
        <end position="119"/>
    </location>
</feature>
<dbReference type="Proteomes" id="UP000092666">
    <property type="component" value="Unassembled WGS sequence"/>
</dbReference>
<evidence type="ECO:0000256" key="1">
    <source>
        <dbReference type="SAM" id="MobiDB-lite"/>
    </source>
</evidence>
<dbReference type="GO" id="GO:0000423">
    <property type="term" value="P:mitophagy"/>
    <property type="evidence" value="ECO:0007669"/>
    <property type="project" value="InterPro"/>
</dbReference>
<dbReference type="PANTHER" id="PTHR38699">
    <property type="entry name" value="CHROMOSOME 1, WHOLE GENOME SHOTGUN SEQUENCE"/>
    <property type="match status" value="1"/>
</dbReference>
<accession>A0A1B9GWI5</accession>
<feature type="region of interest" description="Disordered" evidence="1">
    <location>
        <begin position="1"/>
        <end position="69"/>
    </location>
</feature>
<dbReference type="OrthoDB" id="2430343at2759"/>
<dbReference type="AlphaFoldDB" id="A0A1B9GWI5"/>
<protein>
    <submittedName>
        <fullName evidence="2">Uncharacterized protein</fullName>
    </submittedName>
</protein>
<organism evidence="2 3">
    <name type="scientific">Kwoniella heveanensis BCC8398</name>
    <dbReference type="NCBI Taxonomy" id="1296120"/>
    <lineage>
        <taxon>Eukaryota</taxon>
        <taxon>Fungi</taxon>
        <taxon>Dikarya</taxon>
        <taxon>Basidiomycota</taxon>
        <taxon>Agaricomycotina</taxon>
        <taxon>Tremellomycetes</taxon>
        <taxon>Tremellales</taxon>
        <taxon>Cryptococcaceae</taxon>
        <taxon>Kwoniella</taxon>
    </lineage>
</organism>
<reference evidence="2 3" key="1">
    <citation type="submission" date="2013-07" db="EMBL/GenBank/DDBJ databases">
        <title>The Genome Sequence of Cryptococcus heveanensis BCC8398.</title>
        <authorList>
            <consortium name="The Broad Institute Genome Sequencing Platform"/>
            <person name="Cuomo C."/>
            <person name="Litvintseva A."/>
            <person name="Chen Y."/>
            <person name="Heitman J."/>
            <person name="Sun S."/>
            <person name="Springer D."/>
            <person name="Dromer F."/>
            <person name="Young S.K."/>
            <person name="Zeng Q."/>
            <person name="Gargeya S."/>
            <person name="Fitzgerald M."/>
            <person name="Abouelleil A."/>
            <person name="Alvarado L."/>
            <person name="Berlin A.M."/>
            <person name="Chapman S.B."/>
            <person name="Dewar J."/>
            <person name="Goldberg J."/>
            <person name="Griggs A."/>
            <person name="Gujja S."/>
            <person name="Hansen M."/>
            <person name="Howarth C."/>
            <person name="Imamovic A."/>
            <person name="Larimer J."/>
            <person name="McCowan C."/>
            <person name="Murphy C."/>
            <person name="Pearson M."/>
            <person name="Priest M."/>
            <person name="Roberts A."/>
            <person name="Saif S."/>
            <person name="Shea T."/>
            <person name="Sykes S."/>
            <person name="Wortman J."/>
            <person name="Nusbaum C."/>
            <person name="Birren B."/>
        </authorList>
    </citation>
    <scope>NUCLEOTIDE SEQUENCE [LARGE SCALE GENOMIC DNA]</scope>
    <source>
        <strain evidence="2 3">BCC8398</strain>
    </source>
</reference>
<sequence length="227" mass="24744">MTSLDPSHIPFSKSAQAVHHVETSASDDKSSKFPDTLPTVRQRHEGGRGHRKGKGRHSEGEGRQRVRQAMPPMPDLRFEQSFLLSIRPYLTPRPTIKTIEEKGSMPSGASHNESKSLVSGAEDDQVFHWGRQVDVDWKQVGWVTLRDQIVSPLLQGMIWGWATLFLASTGAVLRSSLYPASHIPKGRIAGGGGAGSKPDAGGKVVGEGGWWKNWVGSWFGGIETATV</sequence>
<dbReference type="Pfam" id="PF08589">
    <property type="entry name" value="ATG43"/>
    <property type="match status" value="1"/>
</dbReference>